<feature type="transmembrane region" description="Helical" evidence="1">
    <location>
        <begin position="29"/>
        <end position="48"/>
    </location>
</feature>
<accession>A0A2H0NI63</accession>
<dbReference type="AlphaFoldDB" id="A0A2H0NI63"/>
<protein>
    <submittedName>
        <fullName evidence="2">Uncharacterized protein</fullName>
    </submittedName>
</protein>
<evidence type="ECO:0000256" key="1">
    <source>
        <dbReference type="SAM" id="Phobius"/>
    </source>
</evidence>
<feature type="transmembrane region" description="Helical" evidence="1">
    <location>
        <begin position="80"/>
        <end position="100"/>
    </location>
</feature>
<evidence type="ECO:0000313" key="3">
    <source>
        <dbReference type="Proteomes" id="UP000230707"/>
    </source>
</evidence>
<evidence type="ECO:0000313" key="2">
    <source>
        <dbReference type="EMBL" id="PIR08569.1"/>
    </source>
</evidence>
<organism evidence="2 3">
    <name type="scientific">Candidatus Gottesmanbacteria bacterium CG11_big_fil_rev_8_21_14_0_20_37_11</name>
    <dbReference type="NCBI Taxonomy" id="1974575"/>
    <lineage>
        <taxon>Bacteria</taxon>
        <taxon>Candidatus Gottesmaniibacteriota</taxon>
    </lineage>
</organism>
<feature type="transmembrane region" description="Helical" evidence="1">
    <location>
        <begin position="54"/>
        <end position="73"/>
    </location>
</feature>
<reference evidence="2 3" key="1">
    <citation type="submission" date="2017-09" db="EMBL/GenBank/DDBJ databases">
        <title>Depth-based differentiation of microbial function through sediment-hosted aquifers and enrichment of novel symbionts in the deep terrestrial subsurface.</title>
        <authorList>
            <person name="Probst A.J."/>
            <person name="Ladd B."/>
            <person name="Jarett J.K."/>
            <person name="Geller-Mcgrath D.E."/>
            <person name="Sieber C.M."/>
            <person name="Emerson J.B."/>
            <person name="Anantharaman K."/>
            <person name="Thomas B.C."/>
            <person name="Malmstrom R."/>
            <person name="Stieglmeier M."/>
            <person name="Klingl A."/>
            <person name="Woyke T."/>
            <person name="Ryan C.M."/>
            <person name="Banfield J.F."/>
        </authorList>
    </citation>
    <scope>NUCLEOTIDE SEQUENCE [LARGE SCALE GENOMIC DNA]</scope>
    <source>
        <strain evidence="2">CG11_big_fil_rev_8_21_14_0_20_37_11</strain>
    </source>
</reference>
<comment type="caution">
    <text evidence="2">The sequence shown here is derived from an EMBL/GenBank/DDBJ whole genome shotgun (WGS) entry which is preliminary data.</text>
</comment>
<feature type="transmembrane region" description="Helical" evidence="1">
    <location>
        <begin position="120"/>
        <end position="144"/>
    </location>
</feature>
<keyword evidence="1" id="KW-0812">Transmembrane</keyword>
<sequence length="147" mass="17034">MVNKQNNQGASLENKFAVPKLINNKELQFIIAIVSIISISIMVVFAITNTITPNWVAAILFIPLIILPFTSLIRKIIWTIPRFIILLISFWPLSIVYLIQKRNRQNKSIHQSFLYSFFPWFWSLVIEWGIIIFGSIIILLGLFITTK</sequence>
<dbReference type="EMBL" id="PCWS01000054">
    <property type="protein sequence ID" value="PIR08569.1"/>
    <property type="molecule type" value="Genomic_DNA"/>
</dbReference>
<dbReference type="Proteomes" id="UP000230707">
    <property type="component" value="Unassembled WGS sequence"/>
</dbReference>
<keyword evidence="1" id="KW-0472">Membrane</keyword>
<gene>
    <name evidence="2" type="ORF">COV53_02320</name>
</gene>
<proteinExistence type="predicted"/>
<name>A0A2H0NI63_9BACT</name>
<keyword evidence="1" id="KW-1133">Transmembrane helix</keyword>